<gene>
    <name evidence="1" type="ORF">PTRA_a1451</name>
</gene>
<dbReference type="KEGG" id="ptn:PTRA_a1451"/>
<evidence type="ECO:0008006" key="3">
    <source>
        <dbReference type="Google" id="ProtNLM"/>
    </source>
</evidence>
<evidence type="ECO:0000313" key="1">
    <source>
        <dbReference type="EMBL" id="ALS32663.1"/>
    </source>
</evidence>
<evidence type="ECO:0000313" key="2">
    <source>
        <dbReference type="Proteomes" id="UP000065261"/>
    </source>
</evidence>
<organism evidence="1">
    <name type="scientific">Pseudoalteromonas translucida KMM 520</name>
    <dbReference type="NCBI Taxonomy" id="1315283"/>
    <lineage>
        <taxon>Bacteria</taxon>
        <taxon>Pseudomonadati</taxon>
        <taxon>Pseudomonadota</taxon>
        <taxon>Gammaproteobacteria</taxon>
        <taxon>Alteromonadales</taxon>
        <taxon>Pseudoalteromonadaceae</taxon>
        <taxon>Pseudoalteromonas</taxon>
    </lineage>
</organism>
<sequence length="116" mass="13215">MTSDKEMCKDFEDSGAVFPKVTPERIEELMQQVRYIPSLVEGTTTTLVVSVLPIGLTEFTLATTTMACVDKRNFNAEKGVKYCIEKCEKETRNKLWELEGYALSQFIQAGHYDYKS</sequence>
<dbReference type="RefSeq" id="WP_058373103.1">
    <property type="nucleotide sequence ID" value="NZ_CP011034.1"/>
</dbReference>
<dbReference type="Proteomes" id="UP000065261">
    <property type="component" value="Chromosome I"/>
</dbReference>
<dbReference type="OrthoDB" id="5688154at2"/>
<name>A0A0U2WC52_9GAMM</name>
<accession>A0A0U2WC52</accession>
<dbReference type="AlphaFoldDB" id="A0A0U2WC52"/>
<protein>
    <recommendedName>
        <fullName evidence="3">Phage protein</fullName>
    </recommendedName>
</protein>
<dbReference type="InterPro" id="IPR025915">
    <property type="entry name" value="Phage_gp49_66"/>
</dbReference>
<dbReference type="Pfam" id="PF13876">
    <property type="entry name" value="Phage_gp49_66"/>
    <property type="match status" value="1"/>
</dbReference>
<dbReference type="EMBL" id="CP011034">
    <property type="protein sequence ID" value="ALS32663.1"/>
    <property type="molecule type" value="Genomic_DNA"/>
</dbReference>
<reference evidence="1 2" key="1">
    <citation type="submission" date="2015-03" db="EMBL/GenBank/DDBJ databases">
        <authorList>
            <person name="Murphy D."/>
        </authorList>
    </citation>
    <scope>NUCLEOTIDE SEQUENCE [LARGE SCALE GENOMIC DNA]</scope>
    <source>
        <strain evidence="1 2">KMM 520</strain>
    </source>
</reference>
<dbReference type="PATRIC" id="fig|1315283.4.peg.1256"/>
<proteinExistence type="predicted"/>